<keyword evidence="2" id="KW-1185">Reference proteome</keyword>
<protein>
    <recommendedName>
        <fullName evidence="3">PDZ domain-containing protein</fullName>
    </recommendedName>
</protein>
<comment type="caution">
    <text evidence="1">The sequence shown here is derived from an EMBL/GenBank/DDBJ whole genome shotgun (WGS) entry which is preliminary data.</text>
</comment>
<dbReference type="EMBL" id="JAFBMS010000029">
    <property type="protein sequence ID" value="KAG9342246.1"/>
    <property type="molecule type" value="Genomic_DNA"/>
</dbReference>
<sequence length="183" mass="19868">MKQRPGTGEWRAVVITELLGFGAEAEPQAVGFFISAGLSQLKPWPDTSTQTGGPLITPQCPGRQISIAECLLLFVNGKDLSKATPDEAVEAFCHARDPIVVQVLRRSPAPRSHGNSQEICLVDVCTQTDITFEHIMALSKLRPPTPPLPDICPFLLSDRYAIPAHHVPLSWTCLSPSSISIHP</sequence>
<dbReference type="AlphaFoldDB" id="A0A8T2NRP7"/>
<proteinExistence type="predicted"/>
<gene>
    <name evidence="1" type="ORF">JZ751_016748</name>
</gene>
<name>A0A8T2NRP7_9TELE</name>
<accession>A0A8T2NRP7</accession>
<evidence type="ECO:0000313" key="2">
    <source>
        <dbReference type="Proteomes" id="UP000824540"/>
    </source>
</evidence>
<dbReference type="InterPro" id="IPR051971">
    <property type="entry name" value="E3_ubiquitin-PDZ_ligase"/>
</dbReference>
<evidence type="ECO:0008006" key="3">
    <source>
        <dbReference type="Google" id="ProtNLM"/>
    </source>
</evidence>
<organism evidence="1 2">
    <name type="scientific">Albula glossodonta</name>
    <name type="common">roundjaw bonefish</name>
    <dbReference type="NCBI Taxonomy" id="121402"/>
    <lineage>
        <taxon>Eukaryota</taxon>
        <taxon>Metazoa</taxon>
        <taxon>Chordata</taxon>
        <taxon>Craniata</taxon>
        <taxon>Vertebrata</taxon>
        <taxon>Euteleostomi</taxon>
        <taxon>Actinopterygii</taxon>
        <taxon>Neopterygii</taxon>
        <taxon>Teleostei</taxon>
        <taxon>Albuliformes</taxon>
        <taxon>Albulidae</taxon>
        <taxon>Albula</taxon>
    </lineage>
</organism>
<reference evidence="1" key="1">
    <citation type="thesis" date="2021" institute="BYU ScholarsArchive" country="Provo, UT, USA">
        <title>Applications of and Algorithms for Genome Assembly and Genomic Analyses with an Emphasis on Marine Teleosts.</title>
        <authorList>
            <person name="Pickett B.D."/>
        </authorList>
    </citation>
    <scope>NUCLEOTIDE SEQUENCE</scope>
    <source>
        <strain evidence="1">HI-2016</strain>
    </source>
</reference>
<dbReference type="PANTHER" id="PTHR15545">
    <property type="entry name" value="PDZ DOMAIN CONTAINING RING FINGER PROTEIN 3, 4"/>
    <property type="match status" value="1"/>
</dbReference>
<dbReference type="OrthoDB" id="6270329at2759"/>
<dbReference type="Proteomes" id="UP000824540">
    <property type="component" value="Unassembled WGS sequence"/>
</dbReference>
<evidence type="ECO:0000313" key="1">
    <source>
        <dbReference type="EMBL" id="KAG9342246.1"/>
    </source>
</evidence>
<dbReference type="PANTHER" id="PTHR15545:SF6">
    <property type="entry name" value="PDZ DOMAIN-CONTAINING RING FINGER PROTEIN 4"/>
    <property type="match status" value="1"/>
</dbReference>